<dbReference type="AlphaFoldDB" id="A0AA35L7Z4"/>
<gene>
    <name evidence="7" type="ORF">PODLI_1B015970</name>
</gene>
<dbReference type="GO" id="GO:0005102">
    <property type="term" value="F:signaling receptor binding"/>
    <property type="evidence" value="ECO:0007669"/>
    <property type="project" value="InterPro"/>
</dbReference>
<dbReference type="SUPFAM" id="SSF48726">
    <property type="entry name" value="Immunoglobulin"/>
    <property type="match status" value="1"/>
</dbReference>
<keyword evidence="8" id="KW-1185">Reference proteome</keyword>
<comment type="similarity">
    <text evidence="1">Belongs to the Izumo family.</text>
</comment>
<evidence type="ECO:0000256" key="5">
    <source>
        <dbReference type="SAM" id="SignalP"/>
    </source>
</evidence>
<feature type="region of interest" description="Disordered" evidence="3">
    <location>
        <begin position="316"/>
        <end position="340"/>
    </location>
</feature>
<proteinExistence type="inferred from homology"/>
<evidence type="ECO:0000259" key="6">
    <source>
        <dbReference type="Pfam" id="PF16706"/>
    </source>
</evidence>
<dbReference type="InterPro" id="IPR032699">
    <property type="entry name" value="Izumo-Ig"/>
</dbReference>
<keyword evidence="4" id="KW-0472">Membrane</keyword>
<dbReference type="EMBL" id="OX395138">
    <property type="protein sequence ID" value="CAI5790843.1"/>
    <property type="molecule type" value="Genomic_DNA"/>
</dbReference>
<evidence type="ECO:0000313" key="8">
    <source>
        <dbReference type="Proteomes" id="UP001178461"/>
    </source>
</evidence>
<reference evidence="7" key="1">
    <citation type="submission" date="2022-12" db="EMBL/GenBank/DDBJ databases">
        <authorList>
            <person name="Alioto T."/>
            <person name="Alioto T."/>
            <person name="Gomez Garrido J."/>
        </authorList>
    </citation>
    <scope>NUCLEOTIDE SEQUENCE</scope>
</reference>
<dbReference type="GO" id="GO:0035036">
    <property type="term" value="P:sperm-egg recognition"/>
    <property type="evidence" value="ECO:0007669"/>
    <property type="project" value="InterPro"/>
</dbReference>
<name>A0AA35L7Z4_9SAUR</name>
<accession>A0AA35L7Z4</accession>
<feature type="transmembrane region" description="Helical" evidence="4">
    <location>
        <begin position="286"/>
        <end position="311"/>
    </location>
</feature>
<evidence type="ECO:0000256" key="3">
    <source>
        <dbReference type="SAM" id="MobiDB-lite"/>
    </source>
</evidence>
<keyword evidence="4" id="KW-0812">Transmembrane</keyword>
<evidence type="ECO:0000256" key="4">
    <source>
        <dbReference type="SAM" id="Phobius"/>
    </source>
</evidence>
<evidence type="ECO:0000256" key="1">
    <source>
        <dbReference type="ARBA" id="ARBA00009633"/>
    </source>
</evidence>
<dbReference type="Pfam" id="PF15005">
    <property type="entry name" value="IZUMO"/>
    <property type="match status" value="1"/>
</dbReference>
<keyword evidence="2 5" id="KW-0732">Signal</keyword>
<feature type="signal peptide" evidence="5">
    <location>
        <begin position="1"/>
        <end position="18"/>
    </location>
</feature>
<dbReference type="Proteomes" id="UP001178461">
    <property type="component" value="Chromosome 13"/>
</dbReference>
<feature type="chain" id="PRO_5041313654" evidence="5">
    <location>
        <begin position="19"/>
        <end position="340"/>
    </location>
</feature>
<dbReference type="Pfam" id="PF16706">
    <property type="entry name" value="Izumo-Ig"/>
    <property type="match status" value="1"/>
</dbReference>
<dbReference type="GO" id="GO:0086080">
    <property type="term" value="F:protein binding involved in heterotypic cell-cell adhesion"/>
    <property type="evidence" value="ECO:0007669"/>
    <property type="project" value="TreeGrafter"/>
</dbReference>
<dbReference type="InterPro" id="IPR032700">
    <property type="entry name" value="IZUMO1"/>
</dbReference>
<dbReference type="GO" id="GO:0005886">
    <property type="term" value="C:plasma membrane"/>
    <property type="evidence" value="ECO:0007669"/>
    <property type="project" value="TreeGrafter"/>
</dbReference>
<dbReference type="PANTHER" id="PTHR35540:SF1">
    <property type="entry name" value="IZUMO SPERM-EGG FUSION PROTEIN 1"/>
    <property type="match status" value="1"/>
</dbReference>
<dbReference type="GO" id="GO:0002080">
    <property type="term" value="C:acrosomal membrane"/>
    <property type="evidence" value="ECO:0007669"/>
    <property type="project" value="TreeGrafter"/>
</dbReference>
<dbReference type="PANTHER" id="PTHR35540">
    <property type="entry name" value="IZUMO SPERM-EGG FUSION PROTEIN 1"/>
    <property type="match status" value="1"/>
</dbReference>
<feature type="compositionally biased region" description="Low complexity" evidence="3">
    <location>
        <begin position="331"/>
        <end position="340"/>
    </location>
</feature>
<protein>
    <submittedName>
        <fullName evidence="7">Sperm-egg fusion 1</fullName>
    </submittedName>
</protein>
<keyword evidence="4" id="KW-1133">Transmembrane helix</keyword>
<dbReference type="InterPro" id="IPR029389">
    <property type="entry name" value="IZUMO"/>
</dbReference>
<organism evidence="7 8">
    <name type="scientific">Podarcis lilfordi</name>
    <name type="common">Lilford's wall lizard</name>
    <dbReference type="NCBI Taxonomy" id="74358"/>
    <lineage>
        <taxon>Eukaryota</taxon>
        <taxon>Metazoa</taxon>
        <taxon>Chordata</taxon>
        <taxon>Craniata</taxon>
        <taxon>Vertebrata</taxon>
        <taxon>Euteleostomi</taxon>
        <taxon>Lepidosauria</taxon>
        <taxon>Squamata</taxon>
        <taxon>Bifurcata</taxon>
        <taxon>Unidentata</taxon>
        <taxon>Episquamata</taxon>
        <taxon>Laterata</taxon>
        <taxon>Lacertibaenia</taxon>
        <taxon>Lacertidae</taxon>
        <taxon>Podarcis</taxon>
    </lineage>
</organism>
<evidence type="ECO:0000256" key="2">
    <source>
        <dbReference type="ARBA" id="ARBA00022729"/>
    </source>
</evidence>
<feature type="domain" description="Izumo protein immunoglobulin" evidence="6">
    <location>
        <begin position="166"/>
        <end position="251"/>
    </location>
</feature>
<feature type="compositionally biased region" description="Acidic residues" evidence="3">
    <location>
        <begin position="319"/>
        <end position="330"/>
    </location>
</feature>
<sequence length="340" mass="38910">MPWLVFWLIAQDIAGSHGCLKCNADAMAVVKEFKDIYLDKHLFWNPQLKAKLKADLDNFLEELPHQEIDQKKYMAVIDDFSLADLGAHFKRCLKHIMENEVKEAQLHKEMDSCFQKLLTVFHELLPRVATHHCSNECGVMSYVLTHCFTCLVRTYTCNKKYRCGERRIQVEMDEDLVLDCALQWHKFSQSVKKYIFYRVVKGKLQPMSSSMDSFLVKKEVNVNDSGRYRCDMADLKGTVSSYLDFLVQVVPAVGKTTWFPRPSHTTMTVPLALGISSRAPPPQADFSVWIVIGGTGGLFVFIVLAFLFAYFRRKKGKEDEEDDDDDESESESGSSELVAM</sequence>
<dbReference type="GO" id="GO:0007342">
    <property type="term" value="P:fusion of sperm to egg plasma membrane involved in single fertilization"/>
    <property type="evidence" value="ECO:0007669"/>
    <property type="project" value="InterPro"/>
</dbReference>
<evidence type="ECO:0000313" key="7">
    <source>
        <dbReference type="EMBL" id="CAI5790843.1"/>
    </source>
</evidence>
<dbReference type="InterPro" id="IPR036179">
    <property type="entry name" value="Ig-like_dom_sf"/>
</dbReference>